<organism evidence="6 7">
    <name type="scientific">Peptoclostridium litorale DSM 5388</name>
    <dbReference type="NCBI Taxonomy" id="1121324"/>
    <lineage>
        <taxon>Bacteria</taxon>
        <taxon>Bacillati</taxon>
        <taxon>Bacillota</taxon>
        <taxon>Clostridia</taxon>
        <taxon>Peptostreptococcales</taxon>
        <taxon>Peptoclostridiaceae</taxon>
        <taxon>Peptoclostridium</taxon>
    </lineage>
</organism>
<dbReference type="AlphaFoldDB" id="A0A069R9X2"/>
<comment type="similarity">
    <text evidence="1 5">Belongs to the DNA glycosylase MPG family.</text>
</comment>
<dbReference type="HAMAP" id="MF_00527">
    <property type="entry name" value="3MGH"/>
    <property type="match status" value="1"/>
</dbReference>
<dbReference type="PANTHER" id="PTHR10429">
    <property type="entry name" value="DNA-3-METHYLADENINE GLYCOSYLASE"/>
    <property type="match status" value="1"/>
</dbReference>
<protein>
    <recommendedName>
        <fullName evidence="5">Putative 3-methyladenine DNA glycosylase</fullName>
        <ecNumber evidence="5">3.2.2.-</ecNumber>
    </recommendedName>
</protein>
<dbReference type="InterPro" id="IPR003180">
    <property type="entry name" value="MPG"/>
</dbReference>
<keyword evidence="7" id="KW-1185">Reference proteome</keyword>
<dbReference type="GO" id="GO:0006284">
    <property type="term" value="P:base-excision repair"/>
    <property type="evidence" value="ECO:0007669"/>
    <property type="project" value="InterPro"/>
</dbReference>
<accession>A0A069R9X2</accession>
<evidence type="ECO:0000256" key="5">
    <source>
        <dbReference type="HAMAP-Rule" id="MF_00527"/>
    </source>
</evidence>
<dbReference type="PANTHER" id="PTHR10429:SF0">
    <property type="entry name" value="DNA-3-METHYLADENINE GLYCOSYLASE"/>
    <property type="match status" value="1"/>
</dbReference>
<dbReference type="InterPro" id="IPR011034">
    <property type="entry name" value="Formyl_transferase-like_C_sf"/>
</dbReference>
<keyword evidence="2 5" id="KW-0227">DNA damage</keyword>
<dbReference type="eggNOG" id="COG2094">
    <property type="taxonomic scope" value="Bacteria"/>
</dbReference>
<evidence type="ECO:0000256" key="3">
    <source>
        <dbReference type="ARBA" id="ARBA00022801"/>
    </source>
</evidence>
<dbReference type="GO" id="GO:0003677">
    <property type="term" value="F:DNA binding"/>
    <property type="evidence" value="ECO:0007669"/>
    <property type="project" value="InterPro"/>
</dbReference>
<comment type="caution">
    <text evidence="6">The sequence shown here is derived from an EMBL/GenBank/DDBJ whole genome shotgun (WGS) entry which is preliminary data.</text>
</comment>
<keyword evidence="6" id="KW-0326">Glycosidase</keyword>
<evidence type="ECO:0000256" key="1">
    <source>
        <dbReference type="ARBA" id="ARBA00009232"/>
    </source>
</evidence>
<dbReference type="FunFam" id="3.10.300.10:FF:000001">
    <property type="entry name" value="Putative 3-methyladenine DNA glycosylase"/>
    <property type="match status" value="1"/>
</dbReference>
<dbReference type="STRING" id="1121324.CLIT_23c01130"/>
<keyword evidence="3 5" id="KW-0378">Hydrolase</keyword>
<dbReference type="SUPFAM" id="SSF50486">
    <property type="entry name" value="FMT C-terminal domain-like"/>
    <property type="match status" value="1"/>
</dbReference>
<dbReference type="RefSeq" id="WP_038267698.1">
    <property type="nucleotide sequence ID" value="NZ_FSRH01000004.1"/>
</dbReference>
<dbReference type="Gene3D" id="3.10.300.10">
    <property type="entry name" value="Methylpurine-DNA glycosylase (MPG)"/>
    <property type="match status" value="1"/>
</dbReference>
<dbReference type="EC" id="3.2.2.-" evidence="5"/>
<dbReference type="Proteomes" id="UP000027946">
    <property type="component" value="Unassembled WGS sequence"/>
</dbReference>
<evidence type="ECO:0000256" key="2">
    <source>
        <dbReference type="ARBA" id="ARBA00022763"/>
    </source>
</evidence>
<sequence length="204" mass="22837">MGGRLERDFYMKDPVEVAKKLLGKIIVRKHGGTTLSAMIVECEAYRGSGDKAAHFNGNKITDRTKVVYEKGGLAYIYLIYGMYSCFNIVTGGEGEAGAVLIRAAEPIEGIEQMCINRFGNYENRHGNIKNITNGPGKLCMAMGIDRSLYGEDLCTSRKLYIVQGKDIENDDMVSSKRVNIDYAQEAKDFHFRFYIKGNSFISKK</sequence>
<dbReference type="OrthoDB" id="9794313at2"/>
<gene>
    <name evidence="6" type="ORF">CLIT_23c01130</name>
</gene>
<dbReference type="NCBIfam" id="TIGR00567">
    <property type="entry name" value="3mg"/>
    <property type="match status" value="1"/>
</dbReference>
<evidence type="ECO:0000313" key="7">
    <source>
        <dbReference type="Proteomes" id="UP000027946"/>
    </source>
</evidence>
<proteinExistence type="inferred from homology"/>
<name>A0A069R9X2_PEPLI</name>
<reference evidence="6 7" key="1">
    <citation type="submission" date="2014-03" db="EMBL/GenBank/DDBJ databases">
        <title>Genome sequence of Clostridium litorale W6, DSM 5388.</title>
        <authorList>
            <person name="Poehlein A."/>
            <person name="Jagirdar A."/>
            <person name="Khonsari B."/>
            <person name="Chibani C.M."/>
            <person name="Gutierrez Gutierrez D.A."/>
            <person name="Davydova E."/>
            <person name="Alghaithi H.S."/>
            <person name="Nair K.P."/>
            <person name="Dhamotharan K."/>
            <person name="Chandran L."/>
            <person name="G W."/>
            <person name="Daniel R."/>
        </authorList>
    </citation>
    <scope>NUCLEOTIDE SEQUENCE [LARGE SCALE GENOMIC DNA]</scope>
    <source>
        <strain evidence="6 7">W6</strain>
    </source>
</reference>
<dbReference type="Pfam" id="PF02245">
    <property type="entry name" value="Pur_DNA_glyco"/>
    <property type="match status" value="1"/>
</dbReference>
<dbReference type="GO" id="GO:0003905">
    <property type="term" value="F:alkylbase DNA N-glycosylase activity"/>
    <property type="evidence" value="ECO:0007669"/>
    <property type="project" value="InterPro"/>
</dbReference>
<evidence type="ECO:0000313" key="6">
    <source>
        <dbReference type="EMBL" id="KDR93841.1"/>
    </source>
</evidence>
<keyword evidence="4 5" id="KW-0234">DNA repair</keyword>
<dbReference type="CDD" id="cd00540">
    <property type="entry name" value="AAG"/>
    <property type="match status" value="1"/>
</dbReference>
<dbReference type="InterPro" id="IPR036995">
    <property type="entry name" value="MPG_sf"/>
</dbReference>
<evidence type="ECO:0000256" key="4">
    <source>
        <dbReference type="ARBA" id="ARBA00023204"/>
    </source>
</evidence>
<dbReference type="EMBL" id="JJMM01000026">
    <property type="protein sequence ID" value="KDR93841.1"/>
    <property type="molecule type" value="Genomic_DNA"/>
</dbReference>